<gene>
    <name evidence="1" type="ORF">HMPREF0281_00244</name>
</gene>
<evidence type="ECO:0000313" key="2">
    <source>
        <dbReference type="Proteomes" id="UP000006015"/>
    </source>
</evidence>
<name>A0ABN0AIH3_CORAM</name>
<evidence type="ECO:0000313" key="1">
    <source>
        <dbReference type="EMBL" id="EFG82714.1"/>
    </source>
</evidence>
<sequence>MVLLEYVIYIGGYKRFSFNLAQIGKFVPSARCAGISGHHRRNAMKNPPPLHSLWRRWIALNCVTVPL</sequence>
<reference evidence="1 2" key="1">
    <citation type="submission" date="2010-04" db="EMBL/GenBank/DDBJ databases">
        <authorList>
            <person name="Weinstock G."/>
            <person name="Sodergren E."/>
            <person name="Clifton S."/>
            <person name="Fulton L."/>
            <person name="Fulton B."/>
            <person name="Courtney L."/>
            <person name="Fronick C."/>
            <person name="Harrison M."/>
            <person name="Strong C."/>
            <person name="Farmer C."/>
            <person name="Delahaunty K."/>
            <person name="Markovic C."/>
            <person name="Hall O."/>
            <person name="Minx P."/>
            <person name="Tomlinson C."/>
            <person name="Mitreva M."/>
            <person name="Hou S."/>
            <person name="Wollam A."/>
            <person name="Pepin K.H."/>
            <person name="Johnson M."/>
            <person name="Bhonagiri V."/>
            <person name="Zhang X."/>
            <person name="Suruliraj S."/>
            <person name="Warren W."/>
            <person name="Chinwalla A."/>
            <person name="Mardis E.R."/>
            <person name="Wilson R.K."/>
        </authorList>
    </citation>
    <scope>NUCLEOTIDE SEQUENCE [LARGE SCALE GENOMIC DNA]</scope>
    <source>
        <strain evidence="1 2">DSM 20306</strain>
    </source>
</reference>
<keyword evidence="2" id="KW-1185">Reference proteome</keyword>
<protein>
    <submittedName>
        <fullName evidence="1">Uncharacterized protein</fullName>
    </submittedName>
</protein>
<dbReference type="EMBL" id="ADNS01000001">
    <property type="protein sequence ID" value="EFG82714.1"/>
    <property type="molecule type" value="Genomic_DNA"/>
</dbReference>
<organism evidence="1 2">
    <name type="scientific">Corynebacterium ammoniagenes DSM 20306</name>
    <dbReference type="NCBI Taxonomy" id="649754"/>
    <lineage>
        <taxon>Bacteria</taxon>
        <taxon>Bacillati</taxon>
        <taxon>Actinomycetota</taxon>
        <taxon>Actinomycetes</taxon>
        <taxon>Mycobacteriales</taxon>
        <taxon>Corynebacteriaceae</taxon>
        <taxon>Corynebacterium</taxon>
    </lineage>
</organism>
<accession>A0ABN0AIH3</accession>
<proteinExistence type="predicted"/>
<dbReference type="Proteomes" id="UP000006015">
    <property type="component" value="Unassembled WGS sequence"/>
</dbReference>
<comment type="caution">
    <text evidence="1">The sequence shown here is derived from an EMBL/GenBank/DDBJ whole genome shotgun (WGS) entry which is preliminary data.</text>
</comment>